<dbReference type="GO" id="GO:0030638">
    <property type="term" value="P:polyketide metabolic process"/>
    <property type="evidence" value="ECO:0007669"/>
    <property type="project" value="InterPro"/>
</dbReference>
<dbReference type="RefSeq" id="WP_189609239.1">
    <property type="nucleotide sequence ID" value="NZ_BMXR01000006.1"/>
</dbReference>
<reference evidence="1" key="1">
    <citation type="journal article" date="2014" name="Int. J. Syst. Evol. Microbiol.">
        <title>Complete genome sequence of Corynebacterium casei LMG S-19264T (=DSM 44701T), isolated from a smear-ripened cheese.</title>
        <authorList>
            <consortium name="US DOE Joint Genome Institute (JGI-PGF)"/>
            <person name="Walter F."/>
            <person name="Albersmeier A."/>
            <person name="Kalinowski J."/>
            <person name="Ruckert C."/>
        </authorList>
    </citation>
    <scope>NUCLEOTIDE SEQUENCE</scope>
    <source>
        <strain evidence="1">KCTC 22169</strain>
    </source>
</reference>
<dbReference type="PANTHER" id="PTHR38436:SF1">
    <property type="entry name" value="ESTER CYCLASE"/>
    <property type="match status" value="1"/>
</dbReference>
<dbReference type="EMBL" id="BMXR01000006">
    <property type="protein sequence ID" value="GGX57023.1"/>
    <property type="molecule type" value="Genomic_DNA"/>
</dbReference>
<dbReference type="Pfam" id="PF07366">
    <property type="entry name" value="SnoaL"/>
    <property type="match status" value="1"/>
</dbReference>
<dbReference type="AlphaFoldDB" id="A0A918KAW0"/>
<protein>
    <recommendedName>
        <fullName evidence="3">Ester cyclase</fullName>
    </recommendedName>
</protein>
<dbReference type="Gene3D" id="3.10.450.50">
    <property type="match status" value="1"/>
</dbReference>
<dbReference type="Proteomes" id="UP000626148">
    <property type="component" value="Unassembled WGS sequence"/>
</dbReference>
<evidence type="ECO:0008006" key="3">
    <source>
        <dbReference type="Google" id="ProtNLM"/>
    </source>
</evidence>
<dbReference type="InterPro" id="IPR009959">
    <property type="entry name" value="Cyclase_SnoaL-like"/>
</dbReference>
<comment type="caution">
    <text evidence="1">The sequence shown here is derived from an EMBL/GenBank/DDBJ whole genome shotgun (WGS) entry which is preliminary data.</text>
</comment>
<dbReference type="PANTHER" id="PTHR38436">
    <property type="entry name" value="POLYKETIDE CYCLASE SNOAL-LIKE DOMAIN"/>
    <property type="match status" value="1"/>
</dbReference>
<reference evidence="1" key="2">
    <citation type="submission" date="2020-09" db="EMBL/GenBank/DDBJ databases">
        <authorList>
            <person name="Sun Q."/>
            <person name="Kim S."/>
        </authorList>
    </citation>
    <scope>NUCLEOTIDE SEQUENCE</scope>
    <source>
        <strain evidence="1">KCTC 22169</strain>
    </source>
</reference>
<keyword evidence="2" id="KW-1185">Reference proteome</keyword>
<dbReference type="InterPro" id="IPR032710">
    <property type="entry name" value="NTF2-like_dom_sf"/>
</dbReference>
<evidence type="ECO:0000313" key="1">
    <source>
        <dbReference type="EMBL" id="GGX57023.1"/>
    </source>
</evidence>
<evidence type="ECO:0000313" key="2">
    <source>
        <dbReference type="Proteomes" id="UP000626148"/>
    </source>
</evidence>
<organism evidence="1 2">
    <name type="scientific">Saccharospirillum salsuginis</name>
    <dbReference type="NCBI Taxonomy" id="418750"/>
    <lineage>
        <taxon>Bacteria</taxon>
        <taxon>Pseudomonadati</taxon>
        <taxon>Pseudomonadota</taxon>
        <taxon>Gammaproteobacteria</taxon>
        <taxon>Oceanospirillales</taxon>
        <taxon>Saccharospirillaceae</taxon>
        <taxon>Saccharospirillum</taxon>
    </lineage>
</organism>
<proteinExistence type="predicted"/>
<dbReference type="SUPFAM" id="SSF54427">
    <property type="entry name" value="NTF2-like"/>
    <property type="match status" value="1"/>
</dbReference>
<accession>A0A918KAW0</accession>
<name>A0A918KAW0_9GAMM</name>
<sequence>MSKTQRTERNEQIVERFLIESHGNRPEVVDELVTEDVRLHGFPGGDPANRDEYKQFFVNLNAAFPGMTTQVPLVIANDHYVAARWRVVGTHRAPFAGIPATGKNVDFSGMVIYRMEGDRIAETWLQPDSVTLLQQLGAMPEPEAA</sequence>
<gene>
    <name evidence="1" type="ORF">GCM10007392_25650</name>
</gene>